<feature type="transmembrane region" description="Helical" evidence="7">
    <location>
        <begin position="270"/>
        <end position="303"/>
    </location>
</feature>
<dbReference type="PANTHER" id="PTHR23517">
    <property type="entry name" value="RESISTANCE PROTEIN MDTM, PUTATIVE-RELATED-RELATED"/>
    <property type="match status" value="1"/>
</dbReference>
<dbReference type="STRING" id="860235.AOZ06_26570"/>
<evidence type="ECO:0000256" key="2">
    <source>
        <dbReference type="ARBA" id="ARBA00022448"/>
    </source>
</evidence>
<sequence>MLAGRLLAATGTGATSVCSALFLVRSVGLAPAEVGTGLLLANVAGFAALPLVGRCADRWGGRAVAAVLGLVAAAALPWFSAVDSLIVFAAVEGVVNVALLGMMVGVRTLVAHLFEGRTRVRYQAYQRSATNLGMAVGALVAVLPLQADTRDAYIAVFYANAVAVAVAAACVWFGPRPQWQGTAGRPSRWAAFSDSSYLVMTVLCGVLVARASMLTTAIPLWIGMDGDLPRGLAGVLLAVNTGLCVLLQVRLAAKADTLPGARRSMWRGGYVFVLAFLAIGVAPAASAVPATGLLLLGVVAFSVAEMLTSAASWTLSFELADPAAHGQYQAVYSLGTGLGGVVGPPLATGVAIGLGMLGWVVAALFFLVCSASAAYLIPWAARRAPSAATAHADTSTTGSRK</sequence>
<dbReference type="RefSeq" id="WP_054291894.1">
    <property type="nucleotide sequence ID" value="NZ_CP012752.1"/>
</dbReference>
<comment type="subcellular location">
    <subcellularLocation>
        <location evidence="1">Cell membrane</location>
        <topology evidence="1">Multi-pass membrane protein</topology>
    </subcellularLocation>
</comment>
<feature type="transmembrane region" description="Helical" evidence="7">
    <location>
        <begin position="153"/>
        <end position="174"/>
    </location>
</feature>
<evidence type="ECO:0000256" key="7">
    <source>
        <dbReference type="SAM" id="Phobius"/>
    </source>
</evidence>
<name>A0A0N9I6C4_9PSEU</name>
<keyword evidence="9" id="KW-1185">Reference proteome</keyword>
<evidence type="ECO:0000256" key="6">
    <source>
        <dbReference type="ARBA" id="ARBA00023136"/>
    </source>
</evidence>
<evidence type="ECO:0000313" key="9">
    <source>
        <dbReference type="Proteomes" id="UP000063699"/>
    </source>
</evidence>
<feature type="transmembrane region" description="Helical" evidence="7">
    <location>
        <begin position="85"/>
        <end position="109"/>
    </location>
</feature>
<accession>A0A0N9I6C4</accession>
<feature type="transmembrane region" description="Helical" evidence="7">
    <location>
        <begin position="228"/>
        <end position="249"/>
    </location>
</feature>
<organism evidence="8 9">
    <name type="scientific">Kibdelosporangium phytohabitans</name>
    <dbReference type="NCBI Taxonomy" id="860235"/>
    <lineage>
        <taxon>Bacteria</taxon>
        <taxon>Bacillati</taxon>
        <taxon>Actinomycetota</taxon>
        <taxon>Actinomycetes</taxon>
        <taxon>Pseudonocardiales</taxon>
        <taxon>Pseudonocardiaceae</taxon>
        <taxon>Kibdelosporangium</taxon>
    </lineage>
</organism>
<dbReference type="Pfam" id="PF07690">
    <property type="entry name" value="MFS_1"/>
    <property type="match status" value="1"/>
</dbReference>
<dbReference type="Gene3D" id="1.20.1250.20">
    <property type="entry name" value="MFS general substrate transporter like domains"/>
    <property type="match status" value="2"/>
</dbReference>
<evidence type="ECO:0000256" key="3">
    <source>
        <dbReference type="ARBA" id="ARBA00022475"/>
    </source>
</evidence>
<dbReference type="InterPro" id="IPR036259">
    <property type="entry name" value="MFS_trans_sf"/>
</dbReference>
<feature type="transmembrane region" description="Helical" evidence="7">
    <location>
        <begin position="195"/>
        <end position="222"/>
    </location>
</feature>
<dbReference type="Proteomes" id="UP000063699">
    <property type="component" value="Chromosome"/>
</dbReference>
<gene>
    <name evidence="8" type="ORF">AOZ06_26570</name>
</gene>
<dbReference type="GO" id="GO:0022857">
    <property type="term" value="F:transmembrane transporter activity"/>
    <property type="evidence" value="ECO:0007669"/>
    <property type="project" value="InterPro"/>
</dbReference>
<feature type="transmembrane region" description="Helical" evidence="7">
    <location>
        <begin position="350"/>
        <end position="377"/>
    </location>
</feature>
<feature type="transmembrane region" description="Helical" evidence="7">
    <location>
        <begin position="129"/>
        <end position="147"/>
    </location>
</feature>
<keyword evidence="6 7" id="KW-0472">Membrane</keyword>
<evidence type="ECO:0000256" key="5">
    <source>
        <dbReference type="ARBA" id="ARBA00022989"/>
    </source>
</evidence>
<dbReference type="AlphaFoldDB" id="A0A0N9I6C4"/>
<feature type="transmembrane region" description="Helical" evidence="7">
    <location>
        <begin position="30"/>
        <end position="52"/>
    </location>
</feature>
<feature type="transmembrane region" description="Helical" evidence="7">
    <location>
        <begin position="59"/>
        <end position="79"/>
    </location>
</feature>
<dbReference type="GO" id="GO:0005886">
    <property type="term" value="C:plasma membrane"/>
    <property type="evidence" value="ECO:0007669"/>
    <property type="project" value="UniProtKB-SubCell"/>
</dbReference>
<keyword evidence="4 7" id="KW-0812">Transmembrane</keyword>
<dbReference type="PANTHER" id="PTHR23517:SF2">
    <property type="entry name" value="MULTIDRUG RESISTANCE PROTEIN MDTH"/>
    <property type="match status" value="1"/>
</dbReference>
<dbReference type="EMBL" id="CP012752">
    <property type="protein sequence ID" value="ALG09990.1"/>
    <property type="molecule type" value="Genomic_DNA"/>
</dbReference>
<dbReference type="InterPro" id="IPR011701">
    <property type="entry name" value="MFS"/>
</dbReference>
<evidence type="ECO:0000256" key="4">
    <source>
        <dbReference type="ARBA" id="ARBA00022692"/>
    </source>
</evidence>
<evidence type="ECO:0008006" key="10">
    <source>
        <dbReference type="Google" id="ProtNLM"/>
    </source>
</evidence>
<evidence type="ECO:0000313" key="8">
    <source>
        <dbReference type="EMBL" id="ALG09990.1"/>
    </source>
</evidence>
<keyword evidence="2" id="KW-0813">Transport</keyword>
<proteinExistence type="predicted"/>
<dbReference type="KEGG" id="kphy:AOZ06_26570"/>
<dbReference type="InterPro" id="IPR050171">
    <property type="entry name" value="MFS_Transporters"/>
</dbReference>
<protein>
    <recommendedName>
        <fullName evidence="10">Major facilitator superfamily (MFS) profile domain-containing protein</fullName>
    </recommendedName>
</protein>
<reference evidence="8 9" key="1">
    <citation type="submission" date="2015-07" db="EMBL/GenBank/DDBJ databases">
        <title>Genome sequencing of Kibdelosporangium phytohabitans.</title>
        <authorList>
            <person name="Qin S."/>
            <person name="Xing K."/>
        </authorList>
    </citation>
    <scope>NUCLEOTIDE SEQUENCE [LARGE SCALE GENOMIC DNA]</scope>
    <source>
        <strain evidence="8 9">KLBMP1111</strain>
    </source>
</reference>
<evidence type="ECO:0000256" key="1">
    <source>
        <dbReference type="ARBA" id="ARBA00004651"/>
    </source>
</evidence>
<dbReference type="SUPFAM" id="SSF103473">
    <property type="entry name" value="MFS general substrate transporter"/>
    <property type="match status" value="1"/>
</dbReference>
<keyword evidence="3" id="KW-1003">Cell membrane</keyword>
<keyword evidence="5 7" id="KW-1133">Transmembrane helix</keyword>